<organism evidence="6 7">
    <name type="scientific">Aquarana catesbeiana</name>
    <name type="common">American bullfrog</name>
    <name type="synonym">Rana catesbeiana</name>
    <dbReference type="NCBI Taxonomy" id="8400"/>
    <lineage>
        <taxon>Eukaryota</taxon>
        <taxon>Metazoa</taxon>
        <taxon>Chordata</taxon>
        <taxon>Craniata</taxon>
        <taxon>Vertebrata</taxon>
        <taxon>Euteleostomi</taxon>
        <taxon>Amphibia</taxon>
        <taxon>Batrachia</taxon>
        <taxon>Anura</taxon>
        <taxon>Neobatrachia</taxon>
        <taxon>Ranoidea</taxon>
        <taxon>Ranidae</taxon>
        <taxon>Aquarana</taxon>
    </lineage>
</organism>
<dbReference type="SUPFAM" id="SSF50494">
    <property type="entry name" value="Trypsin-like serine proteases"/>
    <property type="match status" value="1"/>
</dbReference>
<dbReference type="FunFam" id="2.40.10.10:FF:000036">
    <property type="entry name" value="Trypsin beta"/>
    <property type="match status" value="1"/>
</dbReference>
<dbReference type="GO" id="GO:0004252">
    <property type="term" value="F:serine-type endopeptidase activity"/>
    <property type="evidence" value="ECO:0007669"/>
    <property type="project" value="InterPro"/>
</dbReference>
<name>A0A2G9RDL5_AQUCT</name>
<dbReference type="CDD" id="cd00190">
    <property type="entry name" value="Tryp_SPc"/>
    <property type="match status" value="1"/>
</dbReference>
<dbReference type="InterPro" id="IPR001254">
    <property type="entry name" value="Trypsin_dom"/>
</dbReference>
<sequence length="214" mass="23568">MRPTLCGAEQQPAILPYITACWSSRVIIQRPLKEVTEDSLVVCEVAQRDGAAAANELRYCRDRTLSIRTESSDITVPLSKRAILTKAVKLLPLPTTFEDPKEGSTCETAGWGITEKAHASDILLETNVTILNREQCAKHWKHEVNITENMVCTIVRHGGGDTCDGDSGGPLICNGVLTGLTSFGEFKCGKVNDASVFTRLTKEYIRWINEEITD</sequence>
<dbReference type="InterPro" id="IPR033116">
    <property type="entry name" value="TRYPSIN_SER"/>
</dbReference>
<keyword evidence="7" id="KW-1185">Reference proteome</keyword>
<dbReference type="PROSITE" id="PS50240">
    <property type="entry name" value="TRYPSIN_DOM"/>
    <property type="match status" value="1"/>
</dbReference>
<dbReference type="PROSITE" id="PS00135">
    <property type="entry name" value="TRYPSIN_SER"/>
    <property type="match status" value="1"/>
</dbReference>
<evidence type="ECO:0000256" key="4">
    <source>
        <dbReference type="ARBA" id="ARBA00023157"/>
    </source>
</evidence>
<dbReference type="SMART" id="SM00020">
    <property type="entry name" value="Tryp_SPc"/>
    <property type="match status" value="1"/>
</dbReference>
<keyword evidence="1" id="KW-0645">Protease</keyword>
<feature type="domain" description="Peptidase S1" evidence="5">
    <location>
        <begin position="67"/>
        <end position="213"/>
    </location>
</feature>
<dbReference type="AlphaFoldDB" id="A0A2G9RDL5"/>
<evidence type="ECO:0000259" key="5">
    <source>
        <dbReference type="PROSITE" id="PS50240"/>
    </source>
</evidence>
<keyword evidence="2" id="KW-0378">Hydrolase</keyword>
<keyword evidence="3" id="KW-0720">Serine protease</keyword>
<proteinExistence type="predicted"/>
<evidence type="ECO:0000256" key="2">
    <source>
        <dbReference type="ARBA" id="ARBA00022801"/>
    </source>
</evidence>
<dbReference type="Gene3D" id="2.40.10.10">
    <property type="entry name" value="Trypsin-like serine proteases"/>
    <property type="match status" value="1"/>
</dbReference>
<dbReference type="Pfam" id="PF00089">
    <property type="entry name" value="Trypsin"/>
    <property type="match status" value="1"/>
</dbReference>
<reference evidence="7" key="1">
    <citation type="journal article" date="2017" name="Nat. Commun.">
        <title>The North American bullfrog draft genome provides insight into hormonal regulation of long noncoding RNA.</title>
        <authorList>
            <person name="Hammond S.A."/>
            <person name="Warren R.L."/>
            <person name="Vandervalk B.P."/>
            <person name="Kucuk E."/>
            <person name="Khan H."/>
            <person name="Gibb E.A."/>
            <person name="Pandoh P."/>
            <person name="Kirk H."/>
            <person name="Zhao Y."/>
            <person name="Jones M."/>
            <person name="Mungall A.J."/>
            <person name="Coope R."/>
            <person name="Pleasance S."/>
            <person name="Moore R.A."/>
            <person name="Holt R.A."/>
            <person name="Round J.M."/>
            <person name="Ohora S."/>
            <person name="Walle B.V."/>
            <person name="Veldhoen N."/>
            <person name="Helbing C.C."/>
            <person name="Birol I."/>
        </authorList>
    </citation>
    <scope>NUCLEOTIDE SEQUENCE [LARGE SCALE GENOMIC DNA]</scope>
</reference>
<dbReference type="InterPro" id="IPR043504">
    <property type="entry name" value="Peptidase_S1_PA_chymotrypsin"/>
</dbReference>
<protein>
    <recommendedName>
        <fullName evidence="5">Peptidase S1 domain-containing protein</fullName>
    </recommendedName>
</protein>
<keyword evidence="4" id="KW-1015">Disulfide bond</keyword>
<evidence type="ECO:0000313" key="6">
    <source>
        <dbReference type="EMBL" id="PIO25986.1"/>
    </source>
</evidence>
<gene>
    <name evidence="6" type="ORF">AB205_0101040</name>
</gene>
<evidence type="ECO:0000256" key="1">
    <source>
        <dbReference type="ARBA" id="ARBA00022670"/>
    </source>
</evidence>
<dbReference type="InterPro" id="IPR009003">
    <property type="entry name" value="Peptidase_S1_PA"/>
</dbReference>
<dbReference type="OrthoDB" id="6755574at2759"/>
<evidence type="ECO:0000256" key="3">
    <source>
        <dbReference type="ARBA" id="ARBA00022825"/>
    </source>
</evidence>
<dbReference type="Proteomes" id="UP000228934">
    <property type="component" value="Unassembled WGS sequence"/>
</dbReference>
<dbReference type="PANTHER" id="PTHR24271">
    <property type="entry name" value="KALLIKREIN-RELATED"/>
    <property type="match status" value="1"/>
</dbReference>
<evidence type="ECO:0000313" key="7">
    <source>
        <dbReference type="Proteomes" id="UP000228934"/>
    </source>
</evidence>
<dbReference type="EMBL" id="KV944548">
    <property type="protein sequence ID" value="PIO25986.1"/>
    <property type="molecule type" value="Genomic_DNA"/>
</dbReference>
<dbReference type="PANTHER" id="PTHR24271:SF52">
    <property type="entry name" value="GRANZYME K"/>
    <property type="match status" value="1"/>
</dbReference>
<dbReference type="GO" id="GO:0006508">
    <property type="term" value="P:proteolysis"/>
    <property type="evidence" value="ECO:0007669"/>
    <property type="project" value="UniProtKB-KW"/>
</dbReference>
<accession>A0A2G9RDL5</accession>